<dbReference type="Proteomes" id="UP000760860">
    <property type="component" value="Unassembled WGS sequence"/>
</dbReference>
<evidence type="ECO:0000313" key="4">
    <source>
        <dbReference type="Proteomes" id="UP000774804"/>
    </source>
</evidence>
<dbReference type="AlphaFoldDB" id="A0A8T1AQI1"/>
<dbReference type="EMBL" id="RCMI01001474">
    <property type="protein sequence ID" value="KAG2884738.1"/>
    <property type="molecule type" value="Genomic_DNA"/>
</dbReference>
<dbReference type="EMBL" id="RCMV01001607">
    <property type="protein sequence ID" value="KAG3207896.1"/>
    <property type="molecule type" value="Genomic_DNA"/>
</dbReference>
<protein>
    <submittedName>
        <fullName evidence="2">Uncharacterized protein</fullName>
    </submittedName>
</protein>
<feature type="region of interest" description="Disordered" evidence="1">
    <location>
        <begin position="1"/>
        <end position="40"/>
    </location>
</feature>
<organism evidence="2 4">
    <name type="scientific">Phytophthora cactorum</name>
    <dbReference type="NCBI Taxonomy" id="29920"/>
    <lineage>
        <taxon>Eukaryota</taxon>
        <taxon>Sar</taxon>
        <taxon>Stramenopiles</taxon>
        <taxon>Oomycota</taxon>
        <taxon>Peronosporomycetes</taxon>
        <taxon>Peronosporales</taxon>
        <taxon>Peronosporaceae</taxon>
        <taxon>Phytophthora</taxon>
    </lineage>
</organism>
<gene>
    <name evidence="2" type="ORF">PC115_g21256</name>
    <name evidence="3" type="ORF">PC129_g21066</name>
</gene>
<comment type="caution">
    <text evidence="2">The sequence shown here is derived from an EMBL/GenBank/DDBJ whole genome shotgun (WGS) entry which is preliminary data.</text>
</comment>
<evidence type="ECO:0000313" key="2">
    <source>
        <dbReference type="EMBL" id="KAG2884738.1"/>
    </source>
</evidence>
<evidence type="ECO:0000313" key="3">
    <source>
        <dbReference type="EMBL" id="KAG3207896.1"/>
    </source>
</evidence>
<name>A0A8T1AQI1_9STRA</name>
<sequence>MAPKRRVSASITDLFAKKPRTSPAKQNPPDISAVPPPSTDTEQFKAAGLVWSRSNGVSWVAEVCIIGDFVRADPPERPPNLYPIKQLSVNPELLRQVLRAYARQGHANHG</sequence>
<proteinExistence type="predicted"/>
<reference evidence="2" key="1">
    <citation type="submission" date="2018-10" db="EMBL/GenBank/DDBJ databases">
        <title>Effector identification in a new, highly contiguous assembly of the strawberry crown rot pathogen Phytophthora cactorum.</title>
        <authorList>
            <person name="Armitage A.D."/>
            <person name="Nellist C.F."/>
            <person name="Bates H."/>
            <person name="Vickerstaff R.J."/>
            <person name="Harrison R.J."/>
        </authorList>
    </citation>
    <scope>NUCLEOTIDE SEQUENCE</scope>
    <source>
        <strain evidence="2">4032</strain>
        <strain evidence="3">P421</strain>
    </source>
</reference>
<evidence type="ECO:0000256" key="1">
    <source>
        <dbReference type="SAM" id="MobiDB-lite"/>
    </source>
</evidence>
<accession>A0A8T1AQI1</accession>
<dbReference type="Proteomes" id="UP000774804">
    <property type="component" value="Unassembled WGS sequence"/>
</dbReference>